<keyword evidence="1" id="KW-0378">Hydrolase</keyword>
<keyword evidence="1" id="KW-0540">Nuclease</keyword>
<reference evidence="1 2" key="1">
    <citation type="submission" date="2024-10" db="EMBL/GenBank/DDBJ databases">
        <title>The Natural Products Discovery Center: Release of the First 8490 Sequenced Strains for Exploring Actinobacteria Biosynthetic Diversity.</title>
        <authorList>
            <person name="Kalkreuter E."/>
            <person name="Kautsar S.A."/>
            <person name="Yang D."/>
            <person name="Bader C.D."/>
            <person name="Teijaro C.N."/>
            <person name="Fluegel L."/>
            <person name="Davis C.M."/>
            <person name="Simpson J.R."/>
            <person name="Lauterbach L."/>
            <person name="Steele A.D."/>
            <person name="Gui C."/>
            <person name="Meng S."/>
            <person name="Li G."/>
            <person name="Viehrig K."/>
            <person name="Ye F."/>
            <person name="Su P."/>
            <person name="Kiefer A.F."/>
            <person name="Nichols A."/>
            <person name="Cepeda A.J."/>
            <person name="Yan W."/>
            <person name="Fan B."/>
            <person name="Jiang Y."/>
            <person name="Adhikari A."/>
            <person name="Zheng C.-J."/>
            <person name="Schuster L."/>
            <person name="Cowan T.M."/>
            <person name="Smanski M.J."/>
            <person name="Chevrette M.G."/>
            <person name="De Carvalho L.P.S."/>
            <person name="Shen B."/>
        </authorList>
    </citation>
    <scope>NUCLEOTIDE SEQUENCE [LARGE SCALE GENOMIC DNA]</scope>
    <source>
        <strain evidence="1 2">NPDC049503</strain>
    </source>
</reference>
<sequence length="335" mass="37774">MEAPEGAKRCPDCGEDKPLSAFGLNKRMADGRARYCKVCFGARSKQSYRKRRAEQGRPVRERIEVPPAHKYCPRCAQVLPETDFGRNRSTRDGLTSYCRPCHARTTLDNRVKNHGSDRNYKLKLRYGITEDDFERMLARQGGLCAICQAVPGAFVDHCHRTGQVRGVLCFNCNNGLGHFGDNTVLLELAALYLDGEVFRPEFVVPPPPRRGGDVAPGRSSHLARRYNVRHEDVERMIADQHGLCALCWDRPPEHVDHCHRTGGVRFVLCLPCNTGIGQFRDDPVVVRRALAYVEAALPVPADEYTDRAPSPEELARLDRADEDARSEFYSRVVRV</sequence>
<dbReference type="InterPro" id="IPR044925">
    <property type="entry name" value="His-Me_finger_sf"/>
</dbReference>
<organism evidence="1 2">
    <name type="scientific">Nonomuraea indica</name>
    <dbReference type="NCBI Taxonomy" id="1581193"/>
    <lineage>
        <taxon>Bacteria</taxon>
        <taxon>Bacillati</taxon>
        <taxon>Actinomycetota</taxon>
        <taxon>Actinomycetes</taxon>
        <taxon>Streptosporangiales</taxon>
        <taxon>Streptosporangiaceae</taxon>
        <taxon>Nonomuraea</taxon>
    </lineage>
</organism>
<evidence type="ECO:0000313" key="2">
    <source>
        <dbReference type="Proteomes" id="UP001612928"/>
    </source>
</evidence>
<keyword evidence="2" id="KW-1185">Reference proteome</keyword>
<dbReference type="InterPro" id="IPR038563">
    <property type="entry name" value="Endonuclease_7_sf"/>
</dbReference>
<comment type="caution">
    <text evidence="1">The sequence shown here is derived from an EMBL/GenBank/DDBJ whole genome shotgun (WGS) entry which is preliminary data.</text>
</comment>
<proteinExistence type="predicted"/>
<dbReference type="RefSeq" id="WP_397022520.1">
    <property type="nucleotide sequence ID" value="NZ_JBITMB010000005.1"/>
</dbReference>
<dbReference type="Pfam" id="PF02945">
    <property type="entry name" value="Endonuclease_7"/>
    <property type="match status" value="2"/>
</dbReference>
<dbReference type="InterPro" id="IPR004211">
    <property type="entry name" value="Endonuclease_7"/>
</dbReference>
<accession>A0ABW8A712</accession>
<gene>
    <name evidence="1" type="ORF">ACIBP5_21630</name>
</gene>
<protein>
    <submittedName>
        <fullName evidence="1">Endonuclease VII domain-containing protein</fullName>
    </submittedName>
</protein>
<name>A0ABW8A712_9ACTN</name>
<keyword evidence="1" id="KW-0255">Endonuclease</keyword>
<dbReference type="GO" id="GO:0004519">
    <property type="term" value="F:endonuclease activity"/>
    <property type="evidence" value="ECO:0007669"/>
    <property type="project" value="UniProtKB-KW"/>
</dbReference>
<dbReference type="EMBL" id="JBITMB010000005">
    <property type="protein sequence ID" value="MFI7442578.1"/>
    <property type="molecule type" value="Genomic_DNA"/>
</dbReference>
<dbReference type="Gene3D" id="3.40.1800.10">
    <property type="entry name" value="His-Me finger endonucleases"/>
    <property type="match status" value="2"/>
</dbReference>
<dbReference type="SUPFAM" id="SSF54060">
    <property type="entry name" value="His-Me finger endonucleases"/>
    <property type="match status" value="2"/>
</dbReference>
<dbReference type="Proteomes" id="UP001612928">
    <property type="component" value="Unassembled WGS sequence"/>
</dbReference>
<evidence type="ECO:0000313" key="1">
    <source>
        <dbReference type="EMBL" id="MFI7442578.1"/>
    </source>
</evidence>